<evidence type="ECO:0000256" key="28">
    <source>
        <dbReference type="ARBA" id="ARBA00048548"/>
    </source>
</evidence>
<name>A0A1L3KMY8_9RHAB</name>
<reference evidence="32" key="1">
    <citation type="journal article" date="2016" name="Nature">
        <title>Redefining the invertebrate RNA virosphere.</title>
        <authorList>
            <person name="Shi M."/>
            <person name="Lin X.D."/>
            <person name="Tian J.H."/>
            <person name="Chen L.J."/>
            <person name="Chen X."/>
            <person name="Li C.X."/>
            <person name="Qin X.C."/>
            <person name="Li J."/>
            <person name="Cao J.P."/>
            <person name="Eden J.S."/>
            <person name="Buchmann J."/>
            <person name="Wang W."/>
            <person name="Xu J."/>
            <person name="Holmes E.C."/>
            <person name="Zhang Y.Z."/>
        </authorList>
    </citation>
    <scope>NUCLEOTIDE SEQUENCE [LARGE SCALE GENOMIC DNA]</scope>
    <source>
        <strain evidence="32">SCM51525</strain>
    </source>
</reference>
<dbReference type="PROSITE" id="PS51590">
    <property type="entry name" value="SAM_MT_MNV_L"/>
    <property type="match status" value="1"/>
</dbReference>
<sequence length="2135" mass="244096">MDYYENFENDYPCDPSDGYLDELPGLTETELLISKERAMTHLANVDYSLNSPLIADELDEMIRCARTGTRPDKASGLSLRYKVMEFVLGDFAEFRSCKRTSEFHHWFGSDNLKTNWKRTDFFQILTEAQGASVLTGEIVNAFLKGWLNKDPIPVPDKTQMPEGSLYWGTRFWELHKVTLMTNATSKNELSRLIKKFGGQLIPTETETDCILYPSPIFGDLYVFPGNIFMKDHRILLDRSTLLMMKDTYVARFNSFLAIYNRVDNLFSADAADQLAELYRIGDVILKEGGSKAYKSIKLLEPMCTSRIAFLAQKFRPLIPLFPKFEEHIKTSVSEQADVTPSIRDLHKLIQRTTDFEILLTFYGSFRHWGHPFVDYLKGLEKLYKQTHLLKTIDESYANKLASDLAYMVIKDQFNRNGSWPVDDFLIKDDHPLKFHTHENTWPTTQVIRNFGDNWHKLPLKKCFDIPDVIDPSIIYSDKSHSMTRKQVVKHLRTNQGAAIPSIKVLSTLLKQPATNWPKFLKQVNDTGISEDHLIIGLRAKERELKEEGRFFALMSWEIRDYFVMTEYLIKTHFVPLFKGLTMADDLTTVIGKILENTEGQGETGYENITVSNHIDYEKWNNHQRKEANNPVFDVMGKFLGYPNLISRTHEIFEKSWMYYNQRGDLIGVNRDGVIFNKDKNKRVCWIGQEGGLEGLRQKGWSICNLLVLRRESASVNTRVKVLAQGDNQVINSHYKLKTSRNDEQLINNIRDVIQNNDLLMRRVTDGTNRLGLLINQDETVQCTEFMNYGKNCVIRGNLRNLETKRWSRVTCVTNDQLPTMANIMSTTSSNALTVSHFSNSPFNSMFHYNFVGNLVRLVCEAHNPAIRSAISEALELQGDELTQLEYYIRTMYMDPSIGGVSGMSLTRFLVRAFPDPITESLTFAKLVYHNTTNLRIKKLMVSFGHPRIRVDQRDITKLIEDPLSLNIPRGIDATTMIKEQIKRSLYEESGTIGNSIIKSALKYSQMNEQGFLRHLRSIKPLFPRFLSEYYAATFFGMTSGLVGIFQNSKTIRNNFKTKLSYKYDGIITTSELYSLKNLLGMFVDKRAADTMWTCSAKRADQLRLHSWGSKVHGATVPHPAELFGPPNMVTAKCEDCWKPFPYRMFISVLIPKGFRNLTTERGTCAAYLGSSTSESTSILQSWEKEVKVHLMDRAGKLRNCIGWFVDREGEVAEGILGNLKALTGVDWSGSLTGFRRTGSAIHRFSCSRQSHSGYAAQNPSKLTRMISTTNSLVELGDQNYDFMFQNCLLNALLSVGEVHQSPGPGFYHQHIRCLHCLREIEEIQLKTNIKFTHKDVSQILEKWKPETTSWFKEITTIEIKGGNWDALTAGEKSLYVGIAQGFIYGDSQWSGNKLATDPALFPLTISKKVHPDNYFTGFIRGLLLSSLLLAIQQRRLPTIKSYYRNALGQVSLMIDKMKENVNILNNWRDEYFINLFCSVPHQIPPSYPMMSEDIGMLGSNYLKYRLSQYGLKELSSAVLFNQLWIFSDLYRSNIVGLFGIATRCQRLLAKDIWNKSTKEELKTLRQTAVAVREQVMLTEQEKDLLLRLVSHVYYTDREIRHAVKGLETLRPNLVKTDLVWGEEYCCTVTGVTVFCSPLPYIPPLPSVPRVQNPLISGLRLTQLATGSHYKMRGILNELGVCPRGAIIGGDGSGGLSALVLRMYPIVKILFNSLCVYDKVYLKGNNPSPPSAITHTLTDPGRCVNLYDAWRHPNDLREIDTWNYFCETIREHRIVCDLIILDMEVTDDESIDLIENHLHDYISNLLTSAGTLIFKTYLSRVFSGKTNILDKLINVFSSLTLYWTELTSSESSEVYVVMSGIKTHRPGYQVFVDYNSLIRDTKLAPCFRGALKEFDRAVKIPTNLLTRGIPAQLLVDPSTELIKTLTRIGLRSDISFRYLEQYGNFKKPSESFPLFVLVVSYLTGIHLSRVSSPGPLSDGGVSNLGCWIAAYLIWIGYKSKHYYVYKLGQEFINKYFPYSHRIFKVGMNFFSGFSLTETKDTRKFVQLDSKMALIGSIIRNLTRFYDKPGCFNINQDYCNSILVTINPAITTRILNSRTGLMDLLMKCNTYKIPRIAIEDIRIISDDYEVRTHQLRD</sequence>
<dbReference type="GO" id="GO:0030430">
    <property type="term" value="C:host cell cytoplasm"/>
    <property type="evidence" value="ECO:0007669"/>
    <property type="project" value="UniProtKB-SubCell"/>
</dbReference>
<comment type="catalytic activity">
    <reaction evidence="26">
        <text>a 5'-end (5'-triphosphoguanosine)-adenylyl-adenylyl-cytidylyl-adenosine in mRNA + S-adenosyl-L-methionine = a 5'-end (5'-triphosphoguanosine)-(2'-O-methyladenylyl)-adenylyl-cytidylyl-adenosine in mRNA + S-adenosyl-L-homocysteine + H(+)</text>
        <dbReference type="Rhea" id="RHEA:65380"/>
        <dbReference type="Rhea" id="RHEA-COMP:16797"/>
        <dbReference type="Rhea" id="RHEA-COMP:16801"/>
        <dbReference type="ChEBI" id="CHEBI:15378"/>
        <dbReference type="ChEBI" id="CHEBI:57856"/>
        <dbReference type="ChEBI" id="CHEBI:59789"/>
        <dbReference type="ChEBI" id="CHEBI:156482"/>
        <dbReference type="ChEBI" id="CHEBI:156484"/>
    </reaction>
</comment>
<keyword evidence="18" id="KW-1035">Host cytoplasm</keyword>
<organism evidence="32">
    <name type="scientific">Hubei dimarhabdovirus 1</name>
    <dbReference type="NCBI Taxonomy" id="2849739"/>
    <lineage>
        <taxon>Viruses</taxon>
        <taxon>Riboviria</taxon>
        <taxon>Orthornavirae</taxon>
        <taxon>Negarnaviricota</taxon>
        <taxon>Haploviricotina</taxon>
        <taxon>Monjiviricetes</taxon>
        <taxon>Mononegavirales</taxon>
        <taxon>Rhabdoviridae</taxon>
        <taxon>Alpharhabdovirinae</taxon>
        <taxon>Sigmavirus</taxon>
        <taxon>Sigmavirus ying</taxon>
    </lineage>
</organism>
<evidence type="ECO:0000256" key="12">
    <source>
        <dbReference type="ARBA" id="ARBA00022741"/>
    </source>
</evidence>
<feature type="domain" description="Mononegavirus-type SAM-dependent 2'-O-MTase" evidence="31">
    <location>
        <begin position="1659"/>
        <end position="1856"/>
    </location>
</feature>
<dbReference type="GeneID" id="30854723"/>
<dbReference type="GO" id="GO:0003968">
    <property type="term" value="F:RNA-directed RNA polymerase activity"/>
    <property type="evidence" value="ECO:0007669"/>
    <property type="project" value="UniProtKB-KW"/>
</dbReference>
<dbReference type="GO" id="GO:0004482">
    <property type="term" value="F:mRNA 5'-cap (guanine-N7-)-methyltransferase activity"/>
    <property type="evidence" value="ECO:0007669"/>
    <property type="project" value="InterPro"/>
</dbReference>
<feature type="domain" description="RdRp catalytic" evidence="30">
    <location>
        <begin position="608"/>
        <end position="796"/>
    </location>
</feature>
<dbReference type="EC" id="2.7.7.48" evidence="3"/>
<dbReference type="Pfam" id="PF14318">
    <property type="entry name" value="Mononeg_mRNAcap"/>
    <property type="match status" value="1"/>
</dbReference>
<keyword evidence="9" id="KW-0808">Transferase</keyword>
<evidence type="ECO:0000256" key="13">
    <source>
        <dbReference type="ARBA" id="ARBA00022801"/>
    </source>
</evidence>
<evidence type="ECO:0000313" key="32">
    <source>
        <dbReference type="EMBL" id="APG78744.1"/>
    </source>
</evidence>
<dbReference type="Pfam" id="PF00946">
    <property type="entry name" value="Mononeg_RNA_pol"/>
    <property type="match status" value="1"/>
</dbReference>
<evidence type="ECO:0000256" key="11">
    <source>
        <dbReference type="ARBA" id="ARBA00022695"/>
    </source>
</evidence>
<keyword evidence="6 32" id="KW-0696">RNA-directed RNA polymerase</keyword>
<keyword evidence="8" id="KW-0507">mRNA processing</keyword>
<evidence type="ECO:0000256" key="27">
    <source>
        <dbReference type="ARBA" id="ARBA00047370"/>
    </source>
</evidence>
<evidence type="ECO:0000256" key="15">
    <source>
        <dbReference type="ARBA" id="ARBA00022844"/>
    </source>
</evidence>
<evidence type="ECO:0000256" key="20">
    <source>
        <dbReference type="ARBA" id="ARBA00024494"/>
    </source>
</evidence>
<dbReference type="EMBL" id="KX884431">
    <property type="protein sequence ID" value="APG78744.1"/>
    <property type="molecule type" value="Genomic_RNA"/>
</dbReference>
<dbReference type="PROSITE" id="PS50526">
    <property type="entry name" value="RDRP_SSRNA_NEG_NONSEG"/>
    <property type="match status" value="1"/>
</dbReference>
<dbReference type="InterPro" id="IPR025786">
    <property type="entry name" value="Mononega_L_MeTrfase"/>
</dbReference>
<comment type="catalytic activity">
    <reaction evidence="28">
        <text>GTP + H2O = GDP + phosphate + H(+)</text>
        <dbReference type="Rhea" id="RHEA:19669"/>
        <dbReference type="ChEBI" id="CHEBI:15377"/>
        <dbReference type="ChEBI" id="CHEBI:15378"/>
        <dbReference type="ChEBI" id="CHEBI:37565"/>
        <dbReference type="ChEBI" id="CHEBI:43474"/>
        <dbReference type="ChEBI" id="CHEBI:58189"/>
    </reaction>
</comment>
<dbReference type="KEGG" id="vg:30854723"/>
<keyword evidence="15" id="KW-0946">Virion</keyword>
<evidence type="ECO:0000256" key="3">
    <source>
        <dbReference type="ARBA" id="ARBA00012494"/>
    </source>
</evidence>
<dbReference type="EC" id="2.7.7.88" evidence="4"/>
<evidence type="ECO:0000256" key="22">
    <source>
        <dbReference type="ARBA" id="ARBA00026099"/>
    </source>
</evidence>
<dbReference type="InterPro" id="IPR039736">
    <property type="entry name" value="L_poly_C"/>
</dbReference>
<evidence type="ECO:0000256" key="17">
    <source>
        <dbReference type="ARBA" id="ARBA00023042"/>
    </source>
</evidence>
<evidence type="ECO:0000256" key="18">
    <source>
        <dbReference type="ARBA" id="ARBA00023200"/>
    </source>
</evidence>
<dbReference type="EC" id="2.1.1.375" evidence="22"/>
<dbReference type="Gene3D" id="3.40.50.150">
    <property type="entry name" value="Vaccinia Virus protein VP39"/>
    <property type="match status" value="1"/>
</dbReference>
<comment type="catalytic activity">
    <reaction evidence="21">
        <text>a 5'-end (5'-triphosphoguanosine)-(2'-O-methyladenylyl)-adenylyl-cytidylyl-adenosine in mRNA + S-adenosyl-L-methionine = a 5'-end (N(7)-methyl 5'-triphosphoguanosine)-(2'-O-methyladenylyl)-adenylyl-cytidylyl-adenosine in mRNA + S-adenosyl-L-homocysteine</text>
        <dbReference type="Rhea" id="RHEA:65440"/>
        <dbReference type="Rhea" id="RHEA-COMP:16798"/>
        <dbReference type="Rhea" id="RHEA-COMP:16801"/>
        <dbReference type="ChEBI" id="CHEBI:57856"/>
        <dbReference type="ChEBI" id="CHEBI:59789"/>
        <dbReference type="ChEBI" id="CHEBI:156482"/>
        <dbReference type="ChEBI" id="CHEBI:156483"/>
    </reaction>
</comment>
<comment type="catalytic activity">
    <reaction evidence="27">
        <text>a 5'-end (5'-triphosphoguanosine)-adenylyl-adenylyl-cytidylyl-adenosine in mRNA + 2 S-adenosyl-L-methionine = a 5'-end (N(7)-methyl 5'-triphosphoguanosine)-(2'-O-methyladenylyl)-adenylyl-cytidylyl-adenosine in mRNA + 2 S-adenosyl-L-homocysteine + H(+)</text>
        <dbReference type="Rhea" id="RHEA:65376"/>
        <dbReference type="Rhea" id="RHEA-COMP:16797"/>
        <dbReference type="Rhea" id="RHEA-COMP:16798"/>
        <dbReference type="ChEBI" id="CHEBI:15378"/>
        <dbReference type="ChEBI" id="CHEBI:57856"/>
        <dbReference type="ChEBI" id="CHEBI:59789"/>
        <dbReference type="ChEBI" id="CHEBI:156483"/>
        <dbReference type="ChEBI" id="CHEBI:156484"/>
        <dbReference type="EC" id="2.1.1.375"/>
    </reaction>
</comment>
<evidence type="ECO:0000256" key="7">
    <source>
        <dbReference type="ARBA" id="ARBA00022603"/>
    </source>
</evidence>
<evidence type="ECO:0000259" key="30">
    <source>
        <dbReference type="PROSITE" id="PS50526"/>
    </source>
</evidence>
<evidence type="ECO:0000256" key="4">
    <source>
        <dbReference type="ARBA" id="ARBA00012582"/>
    </source>
</evidence>
<keyword evidence="11" id="KW-0548">Nucleotidyltransferase</keyword>
<keyword evidence="10" id="KW-0949">S-adenosyl-L-methionine</keyword>
<comment type="catalytic activity">
    <reaction evidence="20">
        <text>a 5'-end triphospho-adenylyl-adenylyl-cytidylyl-adenosine in mRNA + GDP + H(+) = a 5'-end (5'-triphosphoguanosine)-adenylyl-adenylyl-cytidylyl-adenosine in mRNA + diphosphate</text>
        <dbReference type="Rhea" id="RHEA:65436"/>
        <dbReference type="Rhea" id="RHEA-COMP:16797"/>
        <dbReference type="Rhea" id="RHEA-COMP:16799"/>
        <dbReference type="ChEBI" id="CHEBI:15378"/>
        <dbReference type="ChEBI" id="CHEBI:33019"/>
        <dbReference type="ChEBI" id="CHEBI:58189"/>
        <dbReference type="ChEBI" id="CHEBI:156484"/>
        <dbReference type="ChEBI" id="CHEBI:156503"/>
        <dbReference type="EC" id="2.7.7.88"/>
    </reaction>
</comment>
<accession>A0A1L3KMY8</accession>
<keyword evidence="19" id="KW-0511">Multifunctional enzyme</keyword>
<evidence type="ECO:0000256" key="10">
    <source>
        <dbReference type="ARBA" id="ARBA00022691"/>
    </source>
</evidence>
<dbReference type="NCBIfam" id="TIGR04198">
    <property type="entry name" value="paramyx_RNAcap"/>
    <property type="match status" value="1"/>
</dbReference>
<evidence type="ECO:0000256" key="8">
    <source>
        <dbReference type="ARBA" id="ARBA00022664"/>
    </source>
</evidence>
<evidence type="ECO:0000256" key="1">
    <source>
        <dbReference type="ARBA" id="ARBA00004192"/>
    </source>
</evidence>
<keyword evidence="14" id="KW-0067">ATP-binding</keyword>
<evidence type="ECO:0000256" key="21">
    <source>
        <dbReference type="ARBA" id="ARBA00024499"/>
    </source>
</evidence>
<evidence type="ECO:0000256" key="19">
    <source>
        <dbReference type="ARBA" id="ARBA00023268"/>
    </source>
</evidence>
<evidence type="ECO:0000256" key="26">
    <source>
        <dbReference type="ARBA" id="ARBA00047332"/>
    </source>
</evidence>
<dbReference type="GO" id="GO:0016787">
    <property type="term" value="F:hydrolase activity"/>
    <property type="evidence" value="ECO:0007669"/>
    <property type="project" value="UniProtKB-KW"/>
</dbReference>
<dbReference type="InterPro" id="IPR048397">
    <property type="entry name" value="Methyltrans_Mon_CD"/>
</dbReference>
<dbReference type="Pfam" id="PF14314">
    <property type="entry name" value="Methyltrans_Mon_2nd"/>
    <property type="match status" value="1"/>
</dbReference>
<evidence type="ECO:0000256" key="5">
    <source>
        <dbReference type="ARBA" id="ARBA00018602"/>
    </source>
</evidence>
<comment type="subcellular location">
    <subcellularLocation>
        <location evidence="1">Host cytoplasm</location>
    </subcellularLocation>
    <subcellularLocation>
        <location evidence="2">Virion</location>
    </subcellularLocation>
</comment>
<evidence type="ECO:0000259" key="31">
    <source>
        <dbReference type="PROSITE" id="PS51590"/>
    </source>
</evidence>
<keyword evidence="29" id="KW-0175">Coiled coil</keyword>
<keyword evidence="17" id="KW-0506">mRNA capping</keyword>
<evidence type="ECO:0000313" key="33">
    <source>
        <dbReference type="Proteomes" id="UP000202976"/>
    </source>
</evidence>
<evidence type="ECO:0000256" key="25">
    <source>
        <dbReference type="ARBA" id="ARBA00031012"/>
    </source>
</evidence>
<evidence type="ECO:0000256" key="24">
    <source>
        <dbReference type="ARBA" id="ARBA00030436"/>
    </source>
</evidence>
<evidence type="ECO:0000256" key="9">
    <source>
        <dbReference type="ARBA" id="ARBA00022679"/>
    </source>
</evidence>
<dbReference type="InterPro" id="IPR026890">
    <property type="entry name" value="Mononeg_mRNAcap"/>
</dbReference>
<dbReference type="InterPro" id="IPR014023">
    <property type="entry name" value="Mononeg_RNA_pol_cat"/>
</dbReference>
<dbReference type="InterPro" id="IPR039530">
    <property type="entry name" value="L_methyltransferase_rhabdo"/>
</dbReference>
<keyword evidence="7" id="KW-0489">Methyltransferase</keyword>
<evidence type="ECO:0000256" key="2">
    <source>
        <dbReference type="ARBA" id="ARBA00004328"/>
    </source>
</evidence>
<evidence type="ECO:0000256" key="29">
    <source>
        <dbReference type="SAM" id="Coils"/>
    </source>
</evidence>
<dbReference type="GO" id="GO:0044423">
    <property type="term" value="C:virion component"/>
    <property type="evidence" value="ECO:0007669"/>
    <property type="project" value="UniProtKB-KW"/>
</dbReference>
<dbReference type="Proteomes" id="UP000202976">
    <property type="component" value="Segment"/>
</dbReference>
<feature type="coiled-coil region" evidence="29">
    <location>
        <begin position="1554"/>
        <end position="1581"/>
    </location>
</feature>
<keyword evidence="33" id="KW-1185">Reference proteome</keyword>
<evidence type="ECO:0000256" key="14">
    <source>
        <dbReference type="ARBA" id="ARBA00022840"/>
    </source>
</evidence>
<keyword evidence="12" id="KW-0547">Nucleotide-binding</keyword>
<dbReference type="GO" id="GO:0005524">
    <property type="term" value="F:ATP binding"/>
    <property type="evidence" value="ECO:0007669"/>
    <property type="project" value="UniProtKB-KW"/>
</dbReference>
<evidence type="ECO:0000256" key="23">
    <source>
        <dbReference type="ARBA" id="ARBA00030285"/>
    </source>
</evidence>
<dbReference type="InterPro" id="IPR029063">
    <property type="entry name" value="SAM-dependent_MTases_sf"/>
</dbReference>
<dbReference type="Pfam" id="PF21080">
    <property type="entry name" value="Methyltrans_Mon_1st"/>
    <property type="match status" value="1"/>
</dbReference>
<keyword evidence="16" id="KW-0693">Viral RNA replication</keyword>
<evidence type="ECO:0000256" key="6">
    <source>
        <dbReference type="ARBA" id="ARBA00022484"/>
    </source>
</evidence>
<proteinExistence type="predicted"/>
<dbReference type="RefSeq" id="YP_009337216.1">
    <property type="nucleotide sequence ID" value="NC_033070.1"/>
</dbReference>
<protein>
    <recommendedName>
        <fullName evidence="5">RNA-directed RNA polymerase L</fullName>
        <ecNumber evidence="22">2.1.1.375</ecNumber>
        <ecNumber evidence="3">2.7.7.48</ecNumber>
        <ecNumber evidence="4">2.7.7.88</ecNumber>
    </recommendedName>
    <alternativeName>
        <fullName evidence="23">Large structural protein</fullName>
    </alternativeName>
    <alternativeName>
        <fullName evidence="25">Replicase</fullName>
    </alternativeName>
    <alternativeName>
        <fullName evidence="24">Transcriptase</fullName>
    </alternativeName>
</protein>
<evidence type="ECO:0000256" key="16">
    <source>
        <dbReference type="ARBA" id="ARBA00022953"/>
    </source>
</evidence>
<keyword evidence="13" id="KW-0378">Hydrolase</keyword>